<comment type="caution">
    <text evidence="2">The sequence shown here is derived from an EMBL/GenBank/DDBJ whole genome shotgun (WGS) entry which is preliminary data.</text>
</comment>
<proteinExistence type="predicted"/>
<accession>A0AAD6FEC3</accession>
<keyword evidence="3" id="KW-1185">Reference proteome</keyword>
<feature type="non-terminal residue" evidence="2">
    <location>
        <position position="1"/>
    </location>
</feature>
<feature type="region of interest" description="Disordered" evidence="1">
    <location>
        <begin position="1"/>
        <end position="90"/>
    </location>
</feature>
<name>A0AAD6FEC3_9TELE</name>
<organism evidence="2 3">
    <name type="scientific">Pogonophryne albipinna</name>
    <dbReference type="NCBI Taxonomy" id="1090488"/>
    <lineage>
        <taxon>Eukaryota</taxon>
        <taxon>Metazoa</taxon>
        <taxon>Chordata</taxon>
        <taxon>Craniata</taxon>
        <taxon>Vertebrata</taxon>
        <taxon>Euteleostomi</taxon>
        <taxon>Actinopterygii</taxon>
        <taxon>Neopterygii</taxon>
        <taxon>Teleostei</taxon>
        <taxon>Neoteleostei</taxon>
        <taxon>Acanthomorphata</taxon>
        <taxon>Eupercaria</taxon>
        <taxon>Perciformes</taxon>
        <taxon>Notothenioidei</taxon>
        <taxon>Pogonophryne</taxon>
    </lineage>
</organism>
<evidence type="ECO:0000256" key="1">
    <source>
        <dbReference type="SAM" id="MobiDB-lite"/>
    </source>
</evidence>
<gene>
    <name evidence="2" type="ORF">JOQ06_024869</name>
</gene>
<feature type="compositionally biased region" description="Basic and acidic residues" evidence="1">
    <location>
        <begin position="39"/>
        <end position="78"/>
    </location>
</feature>
<evidence type="ECO:0000313" key="3">
    <source>
        <dbReference type="Proteomes" id="UP001219934"/>
    </source>
</evidence>
<feature type="non-terminal residue" evidence="2">
    <location>
        <position position="90"/>
    </location>
</feature>
<evidence type="ECO:0000313" key="2">
    <source>
        <dbReference type="EMBL" id="KAJ4930560.1"/>
    </source>
</evidence>
<reference evidence="2" key="1">
    <citation type="submission" date="2022-11" db="EMBL/GenBank/DDBJ databases">
        <title>Chromosome-level genome of Pogonophryne albipinna.</title>
        <authorList>
            <person name="Jo E."/>
        </authorList>
    </citation>
    <scope>NUCLEOTIDE SEQUENCE</scope>
    <source>
        <strain evidence="2">SGF0006</strain>
        <tissue evidence="2">Muscle</tissue>
    </source>
</reference>
<sequence>HMPLSKTTGRLQREREMERLLEGEGKNIGRGETMGDSLGGKREKRMEREMWWKEREERNSQRGTGREPQTETKAEGEKAPPLSSFSVLLA</sequence>
<feature type="compositionally biased region" description="Basic and acidic residues" evidence="1">
    <location>
        <begin position="11"/>
        <end position="29"/>
    </location>
</feature>
<dbReference type="AlphaFoldDB" id="A0AAD6FEC3"/>
<dbReference type="EMBL" id="JAPTMU010000015">
    <property type="protein sequence ID" value="KAJ4930560.1"/>
    <property type="molecule type" value="Genomic_DNA"/>
</dbReference>
<protein>
    <submittedName>
        <fullName evidence="2">Uncharacterized protein</fullName>
    </submittedName>
</protein>
<dbReference type="Proteomes" id="UP001219934">
    <property type="component" value="Unassembled WGS sequence"/>
</dbReference>